<feature type="compositionally biased region" description="Polar residues" evidence="1">
    <location>
        <begin position="76"/>
        <end position="93"/>
    </location>
</feature>
<keyword evidence="3" id="KW-1185">Reference proteome</keyword>
<feature type="region of interest" description="Disordered" evidence="1">
    <location>
        <begin position="38"/>
        <end position="57"/>
    </location>
</feature>
<protein>
    <submittedName>
        <fullName evidence="2">Uncharacterized protein</fullName>
    </submittedName>
</protein>
<evidence type="ECO:0000313" key="2">
    <source>
        <dbReference type="EMBL" id="GAX79520.1"/>
    </source>
</evidence>
<accession>A0A250X9S8</accession>
<comment type="caution">
    <text evidence="2">The sequence shown here is derived from an EMBL/GenBank/DDBJ whole genome shotgun (WGS) entry which is preliminary data.</text>
</comment>
<feature type="region of interest" description="Disordered" evidence="1">
    <location>
        <begin position="76"/>
        <end position="100"/>
    </location>
</feature>
<dbReference type="Proteomes" id="UP000232323">
    <property type="component" value="Unassembled WGS sequence"/>
</dbReference>
<name>A0A250X9S8_9CHLO</name>
<feature type="region of interest" description="Disordered" evidence="1">
    <location>
        <begin position="1"/>
        <end position="22"/>
    </location>
</feature>
<proteinExistence type="predicted"/>
<dbReference type="EMBL" id="BEGY01000043">
    <property type="protein sequence ID" value="GAX79520.1"/>
    <property type="molecule type" value="Genomic_DNA"/>
</dbReference>
<reference evidence="2 3" key="1">
    <citation type="submission" date="2017-08" db="EMBL/GenBank/DDBJ databases">
        <title>Acidophilic green algal genome provides insights into adaptation to an acidic environment.</title>
        <authorList>
            <person name="Hirooka S."/>
            <person name="Hirose Y."/>
            <person name="Kanesaki Y."/>
            <person name="Higuchi S."/>
            <person name="Fujiwara T."/>
            <person name="Onuma R."/>
            <person name="Era A."/>
            <person name="Ohbayashi R."/>
            <person name="Uzuka A."/>
            <person name="Nozaki H."/>
            <person name="Yoshikawa H."/>
            <person name="Miyagishima S.Y."/>
        </authorList>
    </citation>
    <scope>NUCLEOTIDE SEQUENCE [LARGE SCALE GENOMIC DNA]</scope>
    <source>
        <strain evidence="2 3">NIES-2499</strain>
    </source>
</reference>
<sequence>MSTKQESWLNEMGVTPSDLDGLTYGDASVASAMIDERKEAYEKSKNNRGGRPSSGRQLVAKADELQEWRFQKETNSRCLVQQGSKGSSASTTTNKDKPASDAQLQFIMKLSC</sequence>
<organism evidence="2 3">
    <name type="scientific">Chlamydomonas eustigma</name>
    <dbReference type="NCBI Taxonomy" id="1157962"/>
    <lineage>
        <taxon>Eukaryota</taxon>
        <taxon>Viridiplantae</taxon>
        <taxon>Chlorophyta</taxon>
        <taxon>core chlorophytes</taxon>
        <taxon>Chlorophyceae</taxon>
        <taxon>CS clade</taxon>
        <taxon>Chlamydomonadales</taxon>
        <taxon>Chlamydomonadaceae</taxon>
        <taxon>Chlamydomonas</taxon>
    </lineage>
</organism>
<gene>
    <name evidence="2" type="ORF">CEUSTIGMA_g6961.t1</name>
</gene>
<evidence type="ECO:0000256" key="1">
    <source>
        <dbReference type="SAM" id="MobiDB-lite"/>
    </source>
</evidence>
<dbReference type="AlphaFoldDB" id="A0A250X9S8"/>
<evidence type="ECO:0000313" key="3">
    <source>
        <dbReference type="Proteomes" id="UP000232323"/>
    </source>
</evidence>